<dbReference type="Pfam" id="PF00126">
    <property type="entry name" value="HTH_1"/>
    <property type="match status" value="1"/>
</dbReference>
<evidence type="ECO:0000256" key="4">
    <source>
        <dbReference type="ARBA" id="ARBA00023163"/>
    </source>
</evidence>
<keyword evidence="2" id="KW-0805">Transcription regulation</keyword>
<dbReference type="Pfam" id="PF03466">
    <property type="entry name" value="LysR_substrate"/>
    <property type="match status" value="1"/>
</dbReference>
<dbReference type="PANTHER" id="PTHR30579">
    <property type="entry name" value="TRANSCRIPTIONAL REGULATOR"/>
    <property type="match status" value="1"/>
</dbReference>
<reference evidence="6 7" key="1">
    <citation type="submission" date="2017-02" db="EMBL/GenBank/DDBJ databases">
        <title>Complete genome sequence of the drought resistance-promoting endophyte Pantoea alhagi LTYR-11Z.</title>
        <authorList>
            <person name="Zhang L."/>
        </authorList>
    </citation>
    <scope>NUCLEOTIDE SEQUENCE [LARGE SCALE GENOMIC DNA]</scope>
    <source>
        <strain evidence="6 7">LTYR-11Z</strain>
    </source>
</reference>
<dbReference type="PANTHER" id="PTHR30579:SF3">
    <property type="entry name" value="TRANSCRIPTIONAL REGULATORY PROTEIN"/>
    <property type="match status" value="1"/>
</dbReference>
<dbReference type="AlphaFoldDB" id="A0A1W6B7D3"/>
<dbReference type="InterPro" id="IPR050176">
    <property type="entry name" value="LTTR"/>
</dbReference>
<keyword evidence="7" id="KW-1185">Reference proteome</keyword>
<comment type="similarity">
    <text evidence="1">Belongs to the LysR transcriptional regulatory family.</text>
</comment>
<dbReference type="Gene3D" id="1.10.10.10">
    <property type="entry name" value="Winged helix-like DNA-binding domain superfamily/Winged helix DNA-binding domain"/>
    <property type="match status" value="1"/>
</dbReference>
<dbReference type="SUPFAM" id="SSF53850">
    <property type="entry name" value="Periplasmic binding protein-like II"/>
    <property type="match status" value="1"/>
</dbReference>
<evidence type="ECO:0000313" key="6">
    <source>
        <dbReference type="EMBL" id="ARJ42943.1"/>
    </source>
</evidence>
<dbReference type="GO" id="GO:0003700">
    <property type="term" value="F:DNA-binding transcription factor activity"/>
    <property type="evidence" value="ECO:0007669"/>
    <property type="project" value="InterPro"/>
</dbReference>
<dbReference type="PROSITE" id="PS50931">
    <property type="entry name" value="HTH_LYSR"/>
    <property type="match status" value="1"/>
</dbReference>
<feature type="domain" description="HTH lysR-type" evidence="5">
    <location>
        <begin position="5"/>
        <end position="62"/>
    </location>
</feature>
<dbReference type="OrthoDB" id="570111at2"/>
<dbReference type="KEGG" id="palh:B1H58_13525"/>
<name>A0A1W6B7D3_9GAMM</name>
<evidence type="ECO:0000259" key="5">
    <source>
        <dbReference type="PROSITE" id="PS50931"/>
    </source>
</evidence>
<dbReference type="InterPro" id="IPR005119">
    <property type="entry name" value="LysR_subst-bd"/>
</dbReference>
<dbReference type="RefSeq" id="WP_085070996.1">
    <property type="nucleotide sequence ID" value="NZ_CP019706.1"/>
</dbReference>
<dbReference type="Gene3D" id="3.40.190.290">
    <property type="match status" value="1"/>
</dbReference>
<dbReference type="InterPro" id="IPR000847">
    <property type="entry name" value="LysR_HTH_N"/>
</dbReference>
<protein>
    <submittedName>
        <fullName evidence="6">LysR family transcriptional regulator</fullName>
    </submittedName>
</protein>
<evidence type="ECO:0000256" key="3">
    <source>
        <dbReference type="ARBA" id="ARBA00023125"/>
    </source>
</evidence>
<dbReference type="STRING" id="1891675.B1H58_13525"/>
<organism evidence="6 7">
    <name type="scientific">Pantoea alhagi</name>
    <dbReference type="NCBI Taxonomy" id="1891675"/>
    <lineage>
        <taxon>Bacteria</taxon>
        <taxon>Pseudomonadati</taxon>
        <taxon>Pseudomonadota</taxon>
        <taxon>Gammaproteobacteria</taxon>
        <taxon>Enterobacterales</taxon>
        <taxon>Erwiniaceae</taxon>
        <taxon>Pantoea</taxon>
    </lineage>
</organism>
<keyword evidence="3" id="KW-0238">DNA-binding</keyword>
<keyword evidence="4" id="KW-0804">Transcription</keyword>
<dbReference type="Proteomes" id="UP000192900">
    <property type="component" value="Chromosome"/>
</dbReference>
<gene>
    <name evidence="6" type="ORF">B1H58_13525</name>
</gene>
<evidence type="ECO:0000256" key="1">
    <source>
        <dbReference type="ARBA" id="ARBA00009437"/>
    </source>
</evidence>
<proteinExistence type="inferred from homology"/>
<dbReference type="EMBL" id="CP019706">
    <property type="protein sequence ID" value="ARJ42943.1"/>
    <property type="molecule type" value="Genomic_DNA"/>
</dbReference>
<dbReference type="SUPFAM" id="SSF46785">
    <property type="entry name" value="Winged helix' DNA-binding domain"/>
    <property type="match status" value="1"/>
</dbReference>
<evidence type="ECO:0000256" key="2">
    <source>
        <dbReference type="ARBA" id="ARBA00023015"/>
    </source>
</evidence>
<sequence length="301" mass="33003">MYASIHWDDARIFLAVARCGTLSRAADELRIGIATLSRRLDRLETALGVPLFSRHQTGYRLTDDGEALLERAEALEHAALAFGEAAQTQGKVAGVVRLATAENLANPLIIPSLGALFTRHPELRVEVISGLETVNLHRRDADLAVRMVRPEAGNLTIKRVGTLGFGLYGSASYLTTRRFDKENAAFEHDDFIGWAETHHHLPAAKWLLRTLRGRPCRLETNTLSAQLSAAVAGMGLALLPHFLAQRAGLHCLLEEPGVEQPVWLVMHADLAHSRRVRVVADHLIHLFAAQAEVLKGVALTV</sequence>
<accession>A0A1W6B7D3</accession>
<dbReference type="GO" id="GO:0003677">
    <property type="term" value="F:DNA binding"/>
    <property type="evidence" value="ECO:0007669"/>
    <property type="project" value="UniProtKB-KW"/>
</dbReference>
<dbReference type="InterPro" id="IPR036390">
    <property type="entry name" value="WH_DNA-bd_sf"/>
</dbReference>
<dbReference type="InterPro" id="IPR036388">
    <property type="entry name" value="WH-like_DNA-bd_sf"/>
</dbReference>
<evidence type="ECO:0000313" key="7">
    <source>
        <dbReference type="Proteomes" id="UP000192900"/>
    </source>
</evidence>